<gene>
    <name evidence="1" type="ORF">ERS137939_01972</name>
</gene>
<dbReference type="Proteomes" id="UP000041356">
    <property type="component" value="Unassembled WGS sequence"/>
</dbReference>
<organism evidence="1 2">
    <name type="scientific">Yersinia enterocolitica</name>
    <dbReference type="NCBI Taxonomy" id="630"/>
    <lineage>
        <taxon>Bacteria</taxon>
        <taxon>Pseudomonadati</taxon>
        <taxon>Pseudomonadota</taxon>
        <taxon>Gammaproteobacteria</taxon>
        <taxon>Enterobacterales</taxon>
        <taxon>Yersiniaceae</taxon>
        <taxon>Yersinia</taxon>
    </lineage>
</organism>
<name>A0A9P1PV49_YEREN</name>
<accession>A0A9P1PV49</accession>
<reference evidence="1 2" key="1">
    <citation type="submission" date="2015-03" db="EMBL/GenBank/DDBJ databases">
        <authorList>
            <consortium name="Pathogen Informatics"/>
            <person name="Murphy D."/>
        </authorList>
    </citation>
    <scope>NUCLEOTIDE SEQUENCE [LARGE SCALE GENOMIC DNA]</scope>
    <source>
        <strain evidence="1 2">IP27818</strain>
    </source>
</reference>
<dbReference type="EMBL" id="CPZF01000004">
    <property type="protein sequence ID" value="CNF63243.1"/>
    <property type="molecule type" value="Genomic_DNA"/>
</dbReference>
<evidence type="ECO:0000313" key="1">
    <source>
        <dbReference type="EMBL" id="CNF63243.1"/>
    </source>
</evidence>
<dbReference type="AlphaFoldDB" id="A0A9P1PV49"/>
<comment type="caution">
    <text evidence="1">The sequence shown here is derived from an EMBL/GenBank/DDBJ whole genome shotgun (WGS) entry which is preliminary data.</text>
</comment>
<evidence type="ECO:0000313" key="2">
    <source>
        <dbReference type="Proteomes" id="UP000041356"/>
    </source>
</evidence>
<proteinExistence type="predicted"/>
<protein>
    <submittedName>
        <fullName evidence="1">Uncharacterized protein</fullName>
    </submittedName>
</protein>
<sequence length="52" mass="5804">MATLDAFLPTIRKHISGPLDIMMKQWGSVVPFLAQLQIVRGLARTTKCLKAH</sequence>